<dbReference type="InterPro" id="IPR015421">
    <property type="entry name" value="PyrdxlP-dep_Trfase_major"/>
</dbReference>
<comment type="similarity">
    <text evidence="2">Belongs to the threonine aldolase family.</text>
</comment>
<proteinExistence type="inferred from homology"/>
<evidence type="ECO:0000256" key="3">
    <source>
        <dbReference type="ARBA" id="ARBA00022898"/>
    </source>
</evidence>
<dbReference type="AlphaFoldDB" id="A0A381XHR7"/>
<keyword evidence="3" id="KW-0663">Pyridoxal phosphate</keyword>
<comment type="cofactor">
    <cofactor evidence="1">
        <name>pyridoxal 5'-phosphate</name>
        <dbReference type="ChEBI" id="CHEBI:597326"/>
    </cofactor>
</comment>
<reference evidence="5" key="1">
    <citation type="submission" date="2018-05" db="EMBL/GenBank/DDBJ databases">
        <authorList>
            <person name="Lanie J.A."/>
            <person name="Ng W.-L."/>
            <person name="Kazmierczak K.M."/>
            <person name="Andrzejewski T.M."/>
            <person name="Davidsen T.M."/>
            <person name="Wayne K.J."/>
            <person name="Tettelin H."/>
            <person name="Glass J.I."/>
            <person name="Rusch D."/>
            <person name="Podicherti R."/>
            <person name="Tsui H.-C.T."/>
            <person name="Winkler M.E."/>
        </authorList>
    </citation>
    <scope>NUCLEOTIDE SEQUENCE</scope>
</reference>
<dbReference type="PANTHER" id="PTHR48097">
    <property type="entry name" value="L-THREONINE ALDOLASE-RELATED"/>
    <property type="match status" value="1"/>
</dbReference>
<feature type="domain" description="Aromatic amino acid beta-eliminating lyase/threonine aldolase" evidence="4">
    <location>
        <begin position="46"/>
        <end position="265"/>
    </location>
</feature>
<accession>A0A381XHR7</accession>
<dbReference type="InterPro" id="IPR015424">
    <property type="entry name" value="PyrdxlP-dep_Trfase"/>
</dbReference>
<dbReference type="PANTHER" id="PTHR48097:SF9">
    <property type="entry name" value="L-THREONINE ALDOLASE"/>
    <property type="match status" value="1"/>
</dbReference>
<dbReference type="EMBL" id="UINC01015227">
    <property type="protein sequence ID" value="SVA64275.1"/>
    <property type="molecule type" value="Genomic_DNA"/>
</dbReference>
<organism evidence="5">
    <name type="scientific">marine metagenome</name>
    <dbReference type="NCBI Taxonomy" id="408172"/>
    <lineage>
        <taxon>unclassified sequences</taxon>
        <taxon>metagenomes</taxon>
        <taxon>ecological metagenomes</taxon>
    </lineage>
</organism>
<dbReference type="GO" id="GO:0008732">
    <property type="term" value="F:L-allo-threonine aldolase activity"/>
    <property type="evidence" value="ECO:0007669"/>
    <property type="project" value="TreeGrafter"/>
</dbReference>
<feature type="non-terminal residue" evidence="5">
    <location>
        <position position="274"/>
    </location>
</feature>
<evidence type="ECO:0000256" key="2">
    <source>
        <dbReference type="ARBA" id="ARBA00006966"/>
    </source>
</evidence>
<sequence length="274" mass="29973">MNSTNIDDINPQEQPVFFYGDDAPSYNIEFINHLKHISESRKISEDSYSIGGEVETLETTMAQKLGKEASVFFPTGTLANHIAIRKLCLSNKRAIVPEQSHIYQDSGDSVQQLSGINLIPVAPNKPYFSLNELKGALNTSITGRVATPVGAVVIETPVRRCYGRVMPYEAMKDVTGYCHEQGIPTHLDGARLFIASAVTKIGLETYSKLFDTVYISMWKYFGAPYGAVLAGTKEFCEGLHHVRRMFGGSLPSASLAAALALNGLETFQTDAELA</sequence>
<dbReference type="GO" id="GO:0006545">
    <property type="term" value="P:glycine biosynthetic process"/>
    <property type="evidence" value="ECO:0007669"/>
    <property type="project" value="TreeGrafter"/>
</dbReference>
<gene>
    <name evidence="5" type="ORF">METZ01_LOCUS117129</name>
</gene>
<dbReference type="SUPFAM" id="SSF53383">
    <property type="entry name" value="PLP-dependent transferases"/>
    <property type="match status" value="1"/>
</dbReference>
<dbReference type="Gene3D" id="3.40.640.10">
    <property type="entry name" value="Type I PLP-dependent aspartate aminotransferase-like (Major domain)"/>
    <property type="match status" value="1"/>
</dbReference>
<evidence type="ECO:0000259" key="4">
    <source>
        <dbReference type="Pfam" id="PF01212"/>
    </source>
</evidence>
<protein>
    <recommendedName>
        <fullName evidence="4">Aromatic amino acid beta-eliminating lyase/threonine aldolase domain-containing protein</fullName>
    </recommendedName>
</protein>
<dbReference type="InterPro" id="IPR001597">
    <property type="entry name" value="ArAA_b-elim_lyase/Thr_aldolase"/>
</dbReference>
<evidence type="ECO:0000313" key="5">
    <source>
        <dbReference type="EMBL" id="SVA64275.1"/>
    </source>
</evidence>
<name>A0A381XHR7_9ZZZZ</name>
<dbReference type="GO" id="GO:0005829">
    <property type="term" value="C:cytosol"/>
    <property type="evidence" value="ECO:0007669"/>
    <property type="project" value="TreeGrafter"/>
</dbReference>
<dbReference type="Pfam" id="PF01212">
    <property type="entry name" value="Beta_elim_lyase"/>
    <property type="match status" value="1"/>
</dbReference>
<evidence type="ECO:0000256" key="1">
    <source>
        <dbReference type="ARBA" id="ARBA00001933"/>
    </source>
</evidence>
<dbReference type="GO" id="GO:0006567">
    <property type="term" value="P:L-threonine catabolic process"/>
    <property type="evidence" value="ECO:0007669"/>
    <property type="project" value="TreeGrafter"/>
</dbReference>